<reference evidence="1" key="1">
    <citation type="submission" date="2022-05" db="EMBL/GenBank/DDBJ databases">
        <authorList>
            <person name="Okamura Y."/>
        </authorList>
    </citation>
    <scope>NUCLEOTIDE SEQUENCE</scope>
</reference>
<accession>A0A9P0TXX2</accession>
<evidence type="ECO:0008006" key="3">
    <source>
        <dbReference type="Google" id="ProtNLM"/>
    </source>
</evidence>
<gene>
    <name evidence="1" type="ORF">PIBRA_LOCUS13263</name>
</gene>
<evidence type="ECO:0000313" key="2">
    <source>
        <dbReference type="Proteomes" id="UP001152562"/>
    </source>
</evidence>
<evidence type="ECO:0000313" key="1">
    <source>
        <dbReference type="EMBL" id="CAH4037617.1"/>
    </source>
</evidence>
<organism evidence="1 2">
    <name type="scientific">Pieris brassicae</name>
    <name type="common">White butterfly</name>
    <name type="synonym">Large white butterfly</name>
    <dbReference type="NCBI Taxonomy" id="7116"/>
    <lineage>
        <taxon>Eukaryota</taxon>
        <taxon>Metazoa</taxon>
        <taxon>Ecdysozoa</taxon>
        <taxon>Arthropoda</taxon>
        <taxon>Hexapoda</taxon>
        <taxon>Insecta</taxon>
        <taxon>Pterygota</taxon>
        <taxon>Neoptera</taxon>
        <taxon>Endopterygota</taxon>
        <taxon>Lepidoptera</taxon>
        <taxon>Glossata</taxon>
        <taxon>Ditrysia</taxon>
        <taxon>Papilionoidea</taxon>
        <taxon>Pieridae</taxon>
        <taxon>Pierinae</taxon>
        <taxon>Pieris</taxon>
    </lineage>
</organism>
<comment type="caution">
    <text evidence="1">The sequence shown here is derived from an EMBL/GenBank/DDBJ whole genome shotgun (WGS) entry which is preliminary data.</text>
</comment>
<keyword evidence="2" id="KW-1185">Reference proteome</keyword>
<dbReference type="Proteomes" id="UP001152562">
    <property type="component" value="Unassembled WGS sequence"/>
</dbReference>
<sequence>MASPKPIVSVSEELSEVQVLDSNDPLVTASSSAPILDEPVAGSSGMTSPGEEFAAAMPRLTGSSGRRLNYYSDELKSMWNWRRIFSKLETHEQCVQFAEQRGLILAGKMCTYHRKAMTLTKESGQIGKIRSKEKPKKQLPHENSLSEGLSYHQTRKELACNDGQVVSDRTVADWFRYCRETIAIYELENQRSQGKLGGPNKVVQIDESKFGKIKYNGGTHIEGHWVIGMIEDGNVDLRLEVCPDNERFADILVSLIKKTC</sequence>
<name>A0A9P0TXX2_PIEBR</name>
<proteinExistence type="predicted"/>
<protein>
    <recommendedName>
        <fullName evidence="3">ISXO2-like transposase domain-containing protein</fullName>
    </recommendedName>
</protein>
<dbReference type="EMBL" id="CALOZG010000085">
    <property type="protein sequence ID" value="CAH4037617.1"/>
    <property type="molecule type" value="Genomic_DNA"/>
</dbReference>
<dbReference type="AlphaFoldDB" id="A0A9P0TXX2"/>